<dbReference type="SUPFAM" id="SSF56349">
    <property type="entry name" value="DNA breaking-rejoining enzymes"/>
    <property type="match status" value="1"/>
</dbReference>
<keyword evidence="3" id="KW-0233">DNA recombination</keyword>
<name>A0A5C6W2B2_9BACI</name>
<dbReference type="RefSeq" id="WP_146946615.1">
    <property type="nucleotide sequence ID" value="NZ_VOQF01000003.1"/>
</dbReference>
<comment type="caution">
    <text evidence="5">The sequence shown here is derived from an EMBL/GenBank/DDBJ whole genome shotgun (WGS) entry which is preliminary data.</text>
</comment>
<dbReference type="PANTHER" id="PTHR30349">
    <property type="entry name" value="PHAGE INTEGRASE-RELATED"/>
    <property type="match status" value="1"/>
</dbReference>
<dbReference type="PROSITE" id="PS51898">
    <property type="entry name" value="TYR_RECOMBINASE"/>
    <property type="match status" value="1"/>
</dbReference>
<keyword evidence="6" id="KW-1185">Reference proteome</keyword>
<dbReference type="GO" id="GO:0006310">
    <property type="term" value="P:DNA recombination"/>
    <property type="evidence" value="ECO:0007669"/>
    <property type="project" value="UniProtKB-KW"/>
</dbReference>
<dbReference type="Gene3D" id="1.10.443.10">
    <property type="entry name" value="Intergrase catalytic core"/>
    <property type="match status" value="1"/>
</dbReference>
<evidence type="ECO:0000256" key="1">
    <source>
        <dbReference type="ARBA" id="ARBA00008857"/>
    </source>
</evidence>
<comment type="similarity">
    <text evidence="1">Belongs to the 'phage' integrase family.</text>
</comment>
<dbReference type="PANTHER" id="PTHR30349:SF41">
    <property type="entry name" value="INTEGRASE_RECOMBINASE PROTEIN MJ0367-RELATED"/>
    <property type="match status" value="1"/>
</dbReference>
<dbReference type="InterPro" id="IPR013762">
    <property type="entry name" value="Integrase-like_cat_sf"/>
</dbReference>
<dbReference type="CDD" id="cd01189">
    <property type="entry name" value="INT_ICEBs1_C_like"/>
    <property type="match status" value="1"/>
</dbReference>
<dbReference type="OrthoDB" id="9803188at2"/>
<dbReference type="AlphaFoldDB" id="A0A5C6W2B2"/>
<keyword evidence="2" id="KW-0238">DNA-binding</keyword>
<dbReference type="GO" id="GO:0003677">
    <property type="term" value="F:DNA binding"/>
    <property type="evidence" value="ECO:0007669"/>
    <property type="project" value="UniProtKB-KW"/>
</dbReference>
<dbReference type="InterPro" id="IPR010998">
    <property type="entry name" value="Integrase_recombinase_N"/>
</dbReference>
<protein>
    <submittedName>
        <fullName evidence="5">Site-specific integrase</fullName>
    </submittedName>
</protein>
<reference evidence="5 6" key="1">
    <citation type="journal article" date="2005" name="Int. J. Syst. Evol. Microbiol.">
        <title>Bacillus litoralis sp. nov., isolated from a tidal flat of the Yellow Sea in Korea.</title>
        <authorList>
            <person name="Yoon J.H."/>
            <person name="Oh T.K."/>
        </authorList>
    </citation>
    <scope>NUCLEOTIDE SEQUENCE [LARGE SCALE GENOMIC DNA]</scope>
    <source>
        <strain evidence="5 6">SW-211</strain>
    </source>
</reference>
<proteinExistence type="inferred from homology"/>
<sequence length="165" mass="19864">MLWILIESKYYKELLDEGLSEEYVHYIHSILKTAAQTAIDWKYLKNNFMNNVKAPKRIKKKVETWSIDECNLFLNRMREQKDHIFLMYCLAIYTGMRRGEILGLRWKDIDFERSRIYVEHSLYYISGEGLVLHQPKTTSGKRNISITDEVIEELKSYRVKKRNNY</sequence>
<organism evidence="5 6">
    <name type="scientific">Metabacillus litoralis</name>
    <dbReference type="NCBI Taxonomy" id="152268"/>
    <lineage>
        <taxon>Bacteria</taxon>
        <taxon>Bacillati</taxon>
        <taxon>Bacillota</taxon>
        <taxon>Bacilli</taxon>
        <taxon>Bacillales</taxon>
        <taxon>Bacillaceae</taxon>
        <taxon>Metabacillus</taxon>
    </lineage>
</organism>
<evidence type="ECO:0000256" key="2">
    <source>
        <dbReference type="ARBA" id="ARBA00023125"/>
    </source>
</evidence>
<dbReference type="Gene3D" id="1.10.150.130">
    <property type="match status" value="1"/>
</dbReference>
<dbReference type="InterPro" id="IPR011010">
    <property type="entry name" value="DNA_brk_join_enz"/>
</dbReference>
<dbReference type="Pfam" id="PF00589">
    <property type="entry name" value="Phage_integrase"/>
    <property type="match status" value="1"/>
</dbReference>
<gene>
    <name evidence="5" type="ORF">FS935_05655</name>
</gene>
<dbReference type="InterPro" id="IPR050090">
    <property type="entry name" value="Tyrosine_recombinase_XerCD"/>
</dbReference>
<dbReference type="InterPro" id="IPR002104">
    <property type="entry name" value="Integrase_catalytic"/>
</dbReference>
<evidence type="ECO:0000313" key="6">
    <source>
        <dbReference type="Proteomes" id="UP000321363"/>
    </source>
</evidence>
<accession>A0A5C6W2B2</accession>
<dbReference type="Proteomes" id="UP000321363">
    <property type="component" value="Unassembled WGS sequence"/>
</dbReference>
<dbReference type="EMBL" id="VOQF01000003">
    <property type="protein sequence ID" value="TXC91868.1"/>
    <property type="molecule type" value="Genomic_DNA"/>
</dbReference>
<feature type="domain" description="Tyr recombinase" evidence="4">
    <location>
        <begin position="60"/>
        <end position="165"/>
    </location>
</feature>
<evidence type="ECO:0000313" key="5">
    <source>
        <dbReference type="EMBL" id="TXC91868.1"/>
    </source>
</evidence>
<dbReference type="GO" id="GO:0015074">
    <property type="term" value="P:DNA integration"/>
    <property type="evidence" value="ECO:0007669"/>
    <property type="project" value="InterPro"/>
</dbReference>
<evidence type="ECO:0000256" key="3">
    <source>
        <dbReference type="ARBA" id="ARBA00023172"/>
    </source>
</evidence>
<evidence type="ECO:0000259" key="4">
    <source>
        <dbReference type="PROSITE" id="PS51898"/>
    </source>
</evidence>